<dbReference type="EMBL" id="SLVX01000024">
    <property type="protein sequence ID" value="TCN36785.1"/>
    <property type="molecule type" value="Genomic_DNA"/>
</dbReference>
<dbReference type="Proteomes" id="UP000295351">
    <property type="component" value="Unassembled WGS sequence"/>
</dbReference>
<comment type="subcellular location">
    <subcellularLocation>
        <location evidence="1">Membrane</location>
        <topology evidence="1">Lipid-anchor</topology>
    </subcellularLocation>
</comment>
<evidence type="ECO:0000256" key="3">
    <source>
        <dbReference type="ARBA" id="ARBA00022729"/>
    </source>
</evidence>
<evidence type="ECO:0000313" key="9">
    <source>
        <dbReference type="Proteomes" id="UP000295351"/>
    </source>
</evidence>
<comment type="caution">
    <text evidence="8">The sequence shown here is derived from an EMBL/GenBank/DDBJ whole genome shotgun (WGS) entry which is preliminary data.</text>
</comment>
<feature type="signal peptide" evidence="7">
    <location>
        <begin position="1"/>
        <end position="22"/>
    </location>
</feature>
<evidence type="ECO:0000256" key="2">
    <source>
        <dbReference type="ARBA" id="ARBA00008973"/>
    </source>
</evidence>
<reference evidence="8 9" key="1">
    <citation type="submission" date="2019-03" db="EMBL/GenBank/DDBJ databases">
        <title>Genomic Encyclopedia of Type Strains, Phase IV (KMG-IV): sequencing the most valuable type-strain genomes for metagenomic binning, comparative biology and taxonomic classification.</title>
        <authorList>
            <person name="Goeker M."/>
        </authorList>
    </citation>
    <scope>NUCLEOTIDE SEQUENCE [LARGE SCALE GENOMIC DNA]</scope>
    <source>
        <strain evidence="8 9">DSM 18401</strain>
    </source>
</reference>
<evidence type="ECO:0000256" key="7">
    <source>
        <dbReference type="SAM" id="SignalP"/>
    </source>
</evidence>
<evidence type="ECO:0000256" key="5">
    <source>
        <dbReference type="ARBA" id="ARBA00023139"/>
    </source>
</evidence>
<dbReference type="InterPro" id="IPR004872">
    <property type="entry name" value="Lipoprotein_NlpA"/>
</dbReference>
<protein>
    <submittedName>
        <fullName evidence="8">D-methionine transport system substrate-binding protein</fullName>
    </submittedName>
</protein>
<keyword evidence="3 7" id="KW-0732">Signal</keyword>
<comment type="similarity">
    <text evidence="2">Belongs to the NlpA lipoprotein family.</text>
</comment>
<evidence type="ECO:0000256" key="4">
    <source>
        <dbReference type="ARBA" id="ARBA00023136"/>
    </source>
</evidence>
<dbReference type="SUPFAM" id="SSF53850">
    <property type="entry name" value="Periplasmic binding protein-like II"/>
    <property type="match status" value="1"/>
</dbReference>
<keyword evidence="6" id="KW-0449">Lipoprotein</keyword>
<evidence type="ECO:0000256" key="1">
    <source>
        <dbReference type="ARBA" id="ARBA00004635"/>
    </source>
</evidence>
<accession>A0A4R2C9Y8</accession>
<sequence>MRLHTLGFVTALALSSATAAEADTIRIGVVPGAYADSITALIPEAKEAGIEVEAVEFTDWTTPNVALDAGDIDANYFQHRPFLDNAIADRGYKLTDIGPGILANIGLYSLKHKSFDAIPEGGKVAIANDPVNQGRGLLLLEKAGLIKLRDGVGFTGTLDDIVENPRNLEFTEVEGPQLARITADVDLALGYPHFIAASGLFDPGSGLIYSGIDDRRFSIIFTVKEDRKDDPALKKLVELYQNSETVRKVIHDAYNGNDKLYTLSWLH</sequence>
<evidence type="ECO:0000256" key="6">
    <source>
        <dbReference type="ARBA" id="ARBA00023288"/>
    </source>
</evidence>
<keyword evidence="9" id="KW-1185">Reference proteome</keyword>
<dbReference type="Gene3D" id="3.40.190.10">
    <property type="entry name" value="Periplasmic binding protein-like II"/>
    <property type="match status" value="2"/>
</dbReference>
<evidence type="ECO:0000313" key="8">
    <source>
        <dbReference type="EMBL" id="TCN36785.1"/>
    </source>
</evidence>
<gene>
    <name evidence="8" type="ORF">EV665_12445</name>
</gene>
<dbReference type="RefSeq" id="WP_133036328.1">
    <property type="nucleotide sequence ID" value="NZ_BAABEI010000004.1"/>
</dbReference>
<keyword evidence="4" id="KW-0472">Membrane</keyword>
<dbReference type="PANTHER" id="PTHR30429:SF1">
    <property type="entry name" value="D-METHIONINE-BINDING LIPOPROTEIN METQ-RELATED"/>
    <property type="match status" value="1"/>
</dbReference>
<dbReference type="PANTHER" id="PTHR30429">
    <property type="entry name" value="D-METHIONINE-BINDING LIPOPROTEIN METQ"/>
    <property type="match status" value="1"/>
</dbReference>
<name>A0A4R2C9Y8_SHIGR</name>
<dbReference type="GO" id="GO:0016020">
    <property type="term" value="C:membrane"/>
    <property type="evidence" value="ECO:0007669"/>
    <property type="project" value="UniProtKB-SubCell"/>
</dbReference>
<dbReference type="AlphaFoldDB" id="A0A4R2C9Y8"/>
<proteinExistence type="inferred from homology"/>
<organism evidence="8 9">
    <name type="scientific">Shinella granuli</name>
    <dbReference type="NCBI Taxonomy" id="323621"/>
    <lineage>
        <taxon>Bacteria</taxon>
        <taxon>Pseudomonadati</taxon>
        <taxon>Pseudomonadota</taxon>
        <taxon>Alphaproteobacteria</taxon>
        <taxon>Hyphomicrobiales</taxon>
        <taxon>Rhizobiaceae</taxon>
        <taxon>Shinella</taxon>
    </lineage>
</organism>
<dbReference type="Pfam" id="PF03180">
    <property type="entry name" value="Lipoprotein_9"/>
    <property type="match status" value="1"/>
</dbReference>
<feature type="chain" id="PRO_5020659145" evidence="7">
    <location>
        <begin position="23"/>
        <end position="267"/>
    </location>
</feature>
<keyword evidence="5" id="KW-0564">Palmitate</keyword>